<dbReference type="Proteomes" id="UP000199679">
    <property type="component" value="Chromosome I"/>
</dbReference>
<dbReference type="AlphaFoldDB" id="A0A1H1XZP4"/>
<evidence type="ECO:0000313" key="1">
    <source>
        <dbReference type="EMBL" id="SDT14687.1"/>
    </source>
</evidence>
<keyword evidence="2" id="KW-1185">Reference proteome</keyword>
<accession>A0A1H1XZP4</accession>
<protein>
    <submittedName>
        <fullName evidence="1">Uncharacterized protein</fullName>
    </submittedName>
</protein>
<proteinExistence type="predicted"/>
<dbReference type="EMBL" id="LT629740">
    <property type="protein sequence ID" value="SDT14687.1"/>
    <property type="molecule type" value="Genomic_DNA"/>
</dbReference>
<name>A0A1H1XZP4_MUCMA</name>
<gene>
    <name evidence="1" type="ORF">SAMN05216490_2589</name>
</gene>
<organism evidence="1 2">
    <name type="scientific">Mucilaginibacter mallensis</name>
    <dbReference type="NCBI Taxonomy" id="652787"/>
    <lineage>
        <taxon>Bacteria</taxon>
        <taxon>Pseudomonadati</taxon>
        <taxon>Bacteroidota</taxon>
        <taxon>Sphingobacteriia</taxon>
        <taxon>Sphingobacteriales</taxon>
        <taxon>Sphingobacteriaceae</taxon>
        <taxon>Mucilaginibacter</taxon>
    </lineage>
</organism>
<sequence>MLSLLRVFSTERPTGLLCAFYRINMNPTEQFGLNWLLNAMTCPETRYKRYYYDSIQQFLFHIVLPNDRDGPILFYDALGISVDGKIYHELFMRMENCHRPYSGIVEICRFTIAQKVDIQQAFLKRLYKWQYLIKVTAQQEEGTFILDEVLTKPEYALLKPVWKKFKLEVARYYVQSLSQATGIQVDLSR</sequence>
<evidence type="ECO:0000313" key="2">
    <source>
        <dbReference type="Proteomes" id="UP000199679"/>
    </source>
</evidence>
<reference evidence="1 2" key="1">
    <citation type="submission" date="2016-10" db="EMBL/GenBank/DDBJ databases">
        <authorList>
            <person name="de Groot N.N."/>
        </authorList>
    </citation>
    <scope>NUCLEOTIDE SEQUENCE [LARGE SCALE GENOMIC DNA]</scope>
    <source>
        <strain evidence="1 2">MP1X4</strain>
    </source>
</reference>